<dbReference type="PANTHER" id="PTHR12215:SF10">
    <property type="entry name" value="L-AMINOADIPATE-SEMIALDEHYDE DEHYDROGENASE-PHOSPHOPANTETHEINYL TRANSFERASE"/>
    <property type="match status" value="1"/>
</dbReference>
<dbReference type="InterPro" id="IPR050559">
    <property type="entry name" value="P-Pant_transferase_sf"/>
</dbReference>
<dbReference type="KEGG" id="cphy:B5808_18635"/>
<keyword evidence="3" id="KW-1185">Reference proteome</keyword>
<dbReference type="GO" id="GO:0019878">
    <property type="term" value="P:lysine biosynthetic process via aminoadipic acid"/>
    <property type="evidence" value="ECO:0007669"/>
    <property type="project" value="TreeGrafter"/>
</dbReference>
<dbReference type="STRING" id="1619308.B5808_18635"/>
<proteinExistence type="predicted"/>
<dbReference type="InterPro" id="IPR037143">
    <property type="entry name" value="4-PPantetheinyl_Trfase_dom_sf"/>
</dbReference>
<reference evidence="2 3" key="1">
    <citation type="submission" date="2017-04" db="EMBL/GenBank/DDBJ databases">
        <authorList>
            <person name="Afonso C.L."/>
            <person name="Miller P.J."/>
            <person name="Scott M.A."/>
            <person name="Spackman E."/>
            <person name="Goraichik I."/>
            <person name="Dimitrov K.M."/>
            <person name="Suarez D.L."/>
            <person name="Swayne D.E."/>
        </authorList>
    </citation>
    <scope>NUCLEOTIDE SEQUENCE [LARGE SCALE GENOMIC DNA]</scope>
    <source>
        <strain evidence="3">XA(T)</strain>
    </source>
</reference>
<sequence length="249" mass="26426">MSLAMTPQVHVRWVPLPSGEDLGGMLSLLTEEERGRHHAMSDQEAARRFVTGRVAVRRLAAELADPPVDAADVTVWAICSHCGGPHGRPNVDVARPKGRRLSVSIAHCSAGVAVAASWSGLVGIDVEPVDTSVEAVSAIAALVPPTSRPAGRTWDPVQHWTRLESVLKADGRGLTVDPSSVLITAQEGAISATIGSDPEAPRYALADVRLDRRVRASVAIAPRKTSRKRVVPVVSWRSLELTTTAGQGD</sequence>
<evidence type="ECO:0000313" key="2">
    <source>
        <dbReference type="EMBL" id="ARJ07016.1"/>
    </source>
</evidence>
<organism evidence="2 3">
    <name type="scientific">Cnuibacter physcomitrellae</name>
    <dbReference type="NCBI Taxonomy" id="1619308"/>
    <lineage>
        <taxon>Bacteria</taxon>
        <taxon>Bacillati</taxon>
        <taxon>Actinomycetota</taxon>
        <taxon>Actinomycetes</taxon>
        <taxon>Micrococcales</taxon>
        <taxon>Microbacteriaceae</taxon>
        <taxon>Cnuibacter</taxon>
    </lineage>
</organism>
<dbReference type="EMBL" id="CP020715">
    <property type="protein sequence ID" value="ARJ07016.1"/>
    <property type="molecule type" value="Genomic_DNA"/>
</dbReference>
<dbReference type="GO" id="GO:0000287">
    <property type="term" value="F:magnesium ion binding"/>
    <property type="evidence" value="ECO:0007669"/>
    <property type="project" value="InterPro"/>
</dbReference>
<dbReference type="GO" id="GO:0008897">
    <property type="term" value="F:holo-[acyl-carrier-protein] synthase activity"/>
    <property type="evidence" value="ECO:0007669"/>
    <property type="project" value="InterPro"/>
</dbReference>
<dbReference type="PANTHER" id="PTHR12215">
    <property type="entry name" value="PHOSPHOPANTETHEINE TRANSFERASE"/>
    <property type="match status" value="1"/>
</dbReference>
<name>A0A1X9LPB0_9MICO</name>
<dbReference type="Proteomes" id="UP000192775">
    <property type="component" value="Chromosome"/>
</dbReference>
<dbReference type="AlphaFoldDB" id="A0A1X9LPB0"/>
<accession>A0A1X9LPB0</accession>
<gene>
    <name evidence="2" type="ORF">B5808_18635</name>
</gene>
<evidence type="ECO:0000256" key="1">
    <source>
        <dbReference type="ARBA" id="ARBA00022679"/>
    </source>
</evidence>
<evidence type="ECO:0000313" key="3">
    <source>
        <dbReference type="Proteomes" id="UP000192775"/>
    </source>
</evidence>
<dbReference type="Gene3D" id="3.90.470.20">
    <property type="entry name" value="4'-phosphopantetheinyl transferase domain"/>
    <property type="match status" value="1"/>
</dbReference>
<protein>
    <submittedName>
        <fullName evidence="2">Uncharacterized protein</fullName>
    </submittedName>
</protein>
<dbReference type="GO" id="GO:0005829">
    <property type="term" value="C:cytosol"/>
    <property type="evidence" value="ECO:0007669"/>
    <property type="project" value="TreeGrafter"/>
</dbReference>
<keyword evidence="1" id="KW-0808">Transferase</keyword>
<dbReference type="SUPFAM" id="SSF56214">
    <property type="entry name" value="4'-phosphopantetheinyl transferase"/>
    <property type="match status" value="2"/>
</dbReference>